<dbReference type="AlphaFoldDB" id="A0AAN0MDK9"/>
<proteinExistence type="predicted"/>
<evidence type="ECO:0000313" key="2">
    <source>
        <dbReference type="EMBL" id="WZU69088.1"/>
    </source>
</evidence>
<dbReference type="SUPFAM" id="SSF53448">
    <property type="entry name" value="Nucleotide-diphospho-sugar transferases"/>
    <property type="match status" value="1"/>
</dbReference>
<gene>
    <name evidence="2" type="ORF">AABB31_09640</name>
</gene>
<dbReference type="InterPro" id="IPR002654">
    <property type="entry name" value="Glyco_trans_25"/>
</dbReference>
<dbReference type="CDD" id="cd06532">
    <property type="entry name" value="Glyco_transf_25"/>
    <property type="match status" value="1"/>
</dbReference>
<reference evidence="2 3" key="2">
    <citation type="submission" date="2024-08" db="EMBL/GenBank/DDBJ databases">
        <title>Phylogenomic analyses of a clade within the roseobacter group suggest taxonomic reassignments of species of the genera Aestuariivita, Citreicella, Loktanella, Nautella, Pelagibaca, Ruegeria, Thalassobius, Thiobacimonas and Tropicibacter, and the proposal o.</title>
        <authorList>
            <person name="Jeon C.O."/>
        </authorList>
    </citation>
    <scope>NUCLEOTIDE SEQUENCE [LARGE SCALE GENOMIC DNA]</scope>
    <source>
        <strain evidence="2 3">SS1-5</strain>
    </source>
</reference>
<dbReference type="InterPro" id="IPR029044">
    <property type="entry name" value="Nucleotide-diphossugar_trans"/>
</dbReference>
<evidence type="ECO:0000313" key="3">
    <source>
        <dbReference type="Proteomes" id="UP001470809"/>
    </source>
</evidence>
<feature type="domain" description="Glycosyl transferase family 25" evidence="1">
    <location>
        <begin position="13"/>
        <end position="129"/>
    </location>
</feature>
<organism evidence="2 3">
    <name type="scientific">Yoonia rhodophyticola</name>
    <dbReference type="NCBI Taxonomy" id="3137370"/>
    <lineage>
        <taxon>Bacteria</taxon>
        <taxon>Pseudomonadati</taxon>
        <taxon>Pseudomonadota</taxon>
        <taxon>Alphaproteobacteria</taxon>
        <taxon>Rhodobacterales</taxon>
        <taxon>Paracoccaceae</taxon>
        <taxon>Yoonia</taxon>
    </lineage>
</organism>
<dbReference type="Proteomes" id="UP001470809">
    <property type="component" value="Chromosome"/>
</dbReference>
<dbReference type="EMBL" id="CP151767">
    <property type="protein sequence ID" value="WZU69088.1"/>
    <property type="molecule type" value="Genomic_DNA"/>
</dbReference>
<evidence type="ECO:0000259" key="1">
    <source>
        <dbReference type="Pfam" id="PF01755"/>
    </source>
</evidence>
<accession>A0AAN0MDK9</accession>
<reference evidence="3" key="1">
    <citation type="submission" date="2024-04" db="EMBL/GenBank/DDBJ databases">
        <title>Phylogenomic analyses of a clade within the roseobacter group suggest taxonomic reassignments of species of the genera Aestuariivita, Citreicella, Loktanella, Nautella, Pelagibaca, Ruegeria, Thalassobius, Thiobacimonas and Tropicibacter, and the proposal o.</title>
        <authorList>
            <person name="Jeon C.O."/>
        </authorList>
    </citation>
    <scope>NUCLEOTIDE SEQUENCE [LARGE SCALE GENOMIC DNA]</scope>
    <source>
        <strain evidence="3">SS1-5</strain>
    </source>
</reference>
<dbReference type="Pfam" id="PF01755">
    <property type="entry name" value="Glyco_transf_25"/>
    <property type="match status" value="1"/>
</dbReference>
<sequence length="261" mass="30206">MNDPDPIRADLGIWLINLDKDQERREKMQAQLDALGLRYQRFAAINGKEQAETLSKRADAQAYARNMGSPILPGKMGCYASHIAVWEAFLASTYKFALILEDDVVFHDDFLTSLGLALEAEDHWDTLRFNCIRAKLPVRQRSIGAYQLNAYIGPFTGNATYLLKRDVAERLLPNLWPQTRAFDHELNRFFKHNYRQLGMEPFSSHVDDGNVSSITGTQFALVNKFKWYKRLPHYRLKAGNYLRRLFWLWRNGMWPSKTSGA</sequence>
<name>A0AAN0MDK9_9RHOB</name>
<protein>
    <submittedName>
        <fullName evidence="2">Glycosyltransferase family 25 protein</fullName>
    </submittedName>
</protein>
<keyword evidence="3" id="KW-1185">Reference proteome</keyword>
<dbReference type="RefSeq" id="WP_342078380.1">
    <property type="nucleotide sequence ID" value="NZ_CP151767.2"/>
</dbReference>
<dbReference type="KEGG" id="yrh:AABB31_09640"/>